<dbReference type="Proteomes" id="UP000240974">
    <property type="component" value="Unassembled WGS sequence"/>
</dbReference>
<dbReference type="AlphaFoldDB" id="A0A2T3FPN2"/>
<name>A0A2T3FPN2_9FIRM</name>
<evidence type="ECO:0000256" key="4">
    <source>
        <dbReference type="ARBA" id="ARBA00023004"/>
    </source>
</evidence>
<accession>A0A2T3FPN2</accession>
<dbReference type="PANTHER" id="PTHR30389">
    <property type="entry name" value="FUMARATE HYDRATASE-RELATED"/>
    <property type="match status" value="1"/>
</dbReference>
<reference evidence="8 9" key="1">
    <citation type="journal article" date="2019" name="Int. J. Syst. Evol. Microbiol.">
        <title>Faecalibacillus intestinalis gen. nov., sp. nov. and Faecalibacillus faecis sp. nov., isolated from human faeces.</title>
        <authorList>
            <person name="Seo B."/>
            <person name="Jeon K."/>
            <person name="Baek I."/>
            <person name="Lee Y.M."/>
            <person name="Baek K."/>
            <person name="Ko G."/>
        </authorList>
    </citation>
    <scope>NUCLEOTIDE SEQUENCE [LARGE SCALE GENOMIC DNA]</scope>
    <source>
        <strain evidence="8 9">SNUG30099</strain>
    </source>
</reference>
<evidence type="ECO:0000313" key="8">
    <source>
        <dbReference type="EMBL" id="PST37203.1"/>
    </source>
</evidence>
<keyword evidence="3" id="KW-0479">Metal-binding</keyword>
<dbReference type="EMBL" id="PYLQ01000023">
    <property type="protein sequence ID" value="PST37203.1"/>
    <property type="molecule type" value="Genomic_DNA"/>
</dbReference>
<keyword evidence="9" id="KW-1185">Reference proteome</keyword>
<evidence type="ECO:0000259" key="7">
    <source>
        <dbReference type="Pfam" id="PF05681"/>
    </source>
</evidence>
<keyword evidence="4" id="KW-0408">Iron</keyword>
<dbReference type="RefSeq" id="WP_107030488.1">
    <property type="nucleotide sequence ID" value="NZ_PYLQ01000023.1"/>
</dbReference>
<dbReference type="InterPro" id="IPR004646">
    <property type="entry name" value="Fe-S_hydro-lyase_TtdA-typ_cat"/>
</dbReference>
<dbReference type="PANTHER" id="PTHR30389:SF17">
    <property type="entry name" value="L(+)-TARTRATE DEHYDRATASE SUBUNIT ALPHA-RELATED"/>
    <property type="match status" value="1"/>
</dbReference>
<gene>
    <name evidence="8" type="ORF">C7U54_12285</name>
</gene>
<evidence type="ECO:0000256" key="6">
    <source>
        <dbReference type="ARBA" id="ARBA00023239"/>
    </source>
</evidence>
<comment type="caution">
    <text evidence="8">The sequence shown here is derived from an EMBL/GenBank/DDBJ whole genome shotgun (WGS) entry which is preliminary data.</text>
</comment>
<dbReference type="GO" id="GO:0016829">
    <property type="term" value="F:lyase activity"/>
    <property type="evidence" value="ECO:0007669"/>
    <property type="project" value="UniProtKB-KW"/>
</dbReference>
<comment type="similarity">
    <text evidence="1">Belongs to the class-I fumarase family.</text>
</comment>
<dbReference type="NCBIfam" id="NF004885">
    <property type="entry name" value="PRK06246.1"/>
    <property type="match status" value="1"/>
</dbReference>
<feature type="domain" description="Fe-S hydro-lyase tartrate dehydratase alpha-type catalytic" evidence="7">
    <location>
        <begin position="11"/>
        <end position="279"/>
    </location>
</feature>
<evidence type="ECO:0000256" key="1">
    <source>
        <dbReference type="ARBA" id="ARBA00008876"/>
    </source>
</evidence>
<keyword evidence="6" id="KW-0456">Lyase</keyword>
<evidence type="ECO:0000256" key="3">
    <source>
        <dbReference type="ARBA" id="ARBA00022723"/>
    </source>
</evidence>
<evidence type="ECO:0000313" key="9">
    <source>
        <dbReference type="Proteomes" id="UP000240974"/>
    </source>
</evidence>
<proteinExistence type="inferred from homology"/>
<evidence type="ECO:0000256" key="5">
    <source>
        <dbReference type="ARBA" id="ARBA00023014"/>
    </source>
</evidence>
<keyword evidence="2" id="KW-0004">4Fe-4S</keyword>
<organism evidence="8 9">
    <name type="scientific">Faecalibacillus intestinalis</name>
    <dbReference type="NCBI Taxonomy" id="1982626"/>
    <lineage>
        <taxon>Bacteria</taxon>
        <taxon>Bacillati</taxon>
        <taxon>Bacillota</taxon>
        <taxon>Erysipelotrichia</taxon>
        <taxon>Erysipelotrichales</taxon>
        <taxon>Coprobacillaceae</taxon>
        <taxon>Faecalibacillus</taxon>
    </lineage>
</organism>
<sequence>MREITCSTITDAIKKMCIEAATILPQDVEKALSQKHDEEDSALAQKTLQVLMDNAKLAQEKQMPICQDTGMAFVYVTMGQEVHITGGSLNEAIQEGVRQGYTEGYLRKSVVKDPLFERTNTKDNTPAIIYYDIVEGDTFHITLAPKGFGSENMSQIKMLKPSDGLQGIKDFVMKVVNDAGPNACPPMVIGVGIGGSFDKVTMLAKKAMIREIGSHHSDKRYASLEDELLQMINETGIGPAGYGGKTTALSLNIETFPTHIAGMPVAVSICCHVSRHKEVSL</sequence>
<dbReference type="Pfam" id="PF05681">
    <property type="entry name" value="Fumerase"/>
    <property type="match status" value="1"/>
</dbReference>
<dbReference type="NCBIfam" id="TIGR00722">
    <property type="entry name" value="ttdA_fumA_fumB"/>
    <property type="match status" value="1"/>
</dbReference>
<dbReference type="InterPro" id="IPR051208">
    <property type="entry name" value="Class-I_Fumarase/Tartrate_DH"/>
</dbReference>
<keyword evidence="5" id="KW-0411">Iron-sulfur</keyword>
<protein>
    <submittedName>
        <fullName evidence="8">Fumarate hydratase</fullName>
    </submittedName>
</protein>
<dbReference type="GO" id="GO:0046872">
    <property type="term" value="F:metal ion binding"/>
    <property type="evidence" value="ECO:0007669"/>
    <property type="project" value="UniProtKB-KW"/>
</dbReference>
<dbReference type="GO" id="GO:0051539">
    <property type="term" value="F:4 iron, 4 sulfur cluster binding"/>
    <property type="evidence" value="ECO:0007669"/>
    <property type="project" value="UniProtKB-KW"/>
</dbReference>
<evidence type="ECO:0000256" key="2">
    <source>
        <dbReference type="ARBA" id="ARBA00022485"/>
    </source>
</evidence>